<gene>
    <name evidence="4" type="ORF">B0J15DRAFT_569371</name>
</gene>
<proteinExistence type="inferred from homology"/>
<comment type="caution">
    <text evidence="4">The sequence shown here is derived from an EMBL/GenBank/DDBJ whole genome shotgun (WGS) entry which is preliminary data.</text>
</comment>
<dbReference type="SUPFAM" id="SSF51735">
    <property type="entry name" value="NAD(P)-binding Rossmann-fold domains"/>
    <property type="match status" value="1"/>
</dbReference>
<dbReference type="EMBL" id="JAGTJS010000021">
    <property type="protein sequence ID" value="KAH7239886.1"/>
    <property type="molecule type" value="Genomic_DNA"/>
</dbReference>
<evidence type="ECO:0000256" key="1">
    <source>
        <dbReference type="ARBA" id="ARBA00006484"/>
    </source>
</evidence>
<dbReference type="GO" id="GO:0016491">
    <property type="term" value="F:oxidoreductase activity"/>
    <property type="evidence" value="ECO:0007669"/>
    <property type="project" value="UniProtKB-KW"/>
</dbReference>
<name>A0A9P9GJ83_FUSSL</name>
<dbReference type="PRINTS" id="PR00081">
    <property type="entry name" value="GDHRDH"/>
</dbReference>
<keyword evidence="2" id="KW-0560">Oxidoreductase</keyword>
<dbReference type="OrthoDB" id="1933717at2759"/>
<evidence type="ECO:0000256" key="3">
    <source>
        <dbReference type="SAM" id="MobiDB-lite"/>
    </source>
</evidence>
<dbReference type="InterPro" id="IPR036291">
    <property type="entry name" value="NAD(P)-bd_dom_sf"/>
</dbReference>
<feature type="region of interest" description="Disordered" evidence="3">
    <location>
        <begin position="1"/>
        <end position="40"/>
    </location>
</feature>
<accession>A0A9P9GJ83</accession>
<organism evidence="4 5">
    <name type="scientific">Fusarium solani</name>
    <name type="common">Filamentous fungus</name>
    <dbReference type="NCBI Taxonomy" id="169388"/>
    <lineage>
        <taxon>Eukaryota</taxon>
        <taxon>Fungi</taxon>
        <taxon>Dikarya</taxon>
        <taxon>Ascomycota</taxon>
        <taxon>Pezizomycotina</taxon>
        <taxon>Sordariomycetes</taxon>
        <taxon>Hypocreomycetidae</taxon>
        <taxon>Hypocreales</taxon>
        <taxon>Nectriaceae</taxon>
        <taxon>Fusarium</taxon>
        <taxon>Fusarium solani species complex</taxon>
    </lineage>
</organism>
<feature type="non-terminal residue" evidence="4">
    <location>
        <position position="319"/>
    </location>
</feature>
<dbReference type="PANTHER" id="PTHR42901">
    <property type="entry name" value="ALCOHOL DEHYDROGENASE"/>
    <property type="match status" value="1"/>
</dbReference>
<dbReference type="AlphaFoldDB" id="A0A9P9GJ83"/>
<dbReference type="CDD" id="cd05233">
    <property type="entry name" value="SDR_c"/>
    <property type="match status" value="1"/>
</dbReference>
<reference evidence="4" key="1">
    <citation type="journal article" date="2021" name="Nat. Commun.">
        <title>Genetic determinants of endophytism in the Arabidopsis root mycobiome.</title>
        <authorList>
            <person name="Mesny F."/>
            <person name="Miyauchi S."/>
            <person name="Thiergart T."/>
            <person name="Pickel B."/>
            <person name="Atanasova L."/>
            <person name="Karlsson M."/>
            <person name="Huettel B."/>
            <person name="Barry K.W."/>
            <person name="Haridas S."/>
            <person name="Chen C."/>
            <person name="Bauer D."/>
            <person name="Andreopoulos W."/>
            <person name="Pangilinan J."/>
            <person name="LaButti K."/>
            <person name="Riley R."/>
            <person name="Lipzen A."/>
            <person name="Clum A."/>
            <person name="Drula E."/>
            <person name="Henrissat B."/>
            <person name="Kohler A."/>
            <person name="Grigoriev I.V."/>
            <person name="Martin F.M."/>
            <person name="Hacquard S."/>
        </authorList>
    </citation>
    <scope>NUCLEOTIDE SEQUENCE</scope>
    <source>
        <strain evidence="4">FSSC 5 MPI-SDFR-AT-0091</strain>
    </source>
</reference>
<dbReference type="Gene3D" id="3.40.50.720">
    <property type="entry name" value="NAD(P)-binding Rossmann-like Domain"/>
    <property type="match status" value="1"/>
</dbReference>
<dbReference type="Proteomes" id="UP000736672">
    <property type="component" value="Unassembled WGS sequence"/>
</dbReference>
<protein>
    <recommendedName>
        <fullName evidence="6">Peroxisomal short-chain alcohol dehydrogenase</fullName>
    </recommendedName>
</protein>
<evidence type="ECO:0000313" key="4">
    <source>
        <dbReference type="EMBL" id="KAH7239886.1"/>
    </source>
</evidence>
<dbReference type="PANTHER" id="PTHR42901:SF1">
    <property type="entry name" value="ALCOHOL DEHYDROGENASE"/>
    <property type="match status" value="1"/>
</dbReference>
<evidence type="ECO:0008006" key="6">
    <source>
        <dbReference type="Google" id="ProtNLM"/>
    </source>
</evidence>
<dbReference type="Pfam" id="PF00106">
    <property type="entry name" value="adh_short"/>
    <property type="match status" value="1"/>
</dbReference>
<dbReference type="InterPro" id="IPR002347">
    <property type="entry name" value="SDR_fam"/>
</dbReference>
<sequence>MSAPTDSSRKANPWDSVDTPNDSLTSVVHRESYPSISPTRSELSQAGRTVLIAGGSTGIGFSIAESFGAAGATRIILTGRRQSALDEALTKIKQAYPKVKTLGLVSNFGDEADVEKLWSGLRQDGIFVDILVLNAAKMWLPNTLLGLGSQTVKDGFAFNVVSPFLWIEWFYKQRETQPSKKLVSVQTRSRIVINLTSAVVHSPDLAGPVPLYSLTKSASTAMMQTIAYATPAKNMQIISMNPGMHYTESFQRFAEADSFPWDDIKLPGDFAVWAASNEAEFLHGRFVWANWDVDELQTGPLREKIENDPGFLKMTVKGL</sequence>
<evidence type="ECO:0000313" key="5">
    <source>
        <dbReference type="Proteomes" id="UP000736672"/>
    </source>
</evidence>
<comment type="similarity">
    <text evidence="1">Belongs to the short-chain dehydrogenases/reductases (SDR) family.</text>
</comment>
<keyword evidence="5" id="KW-1185">Reference proteome</keyword>
<evidence type="ECO:0000256" key="2">
    <source>
        <dbReference type="ARBA" id="ARBA00023002"/>
    </source>
</evidence>